<dbReference type="InterPro" id="IPR028098">
    <property type="entry name" value="Glyco_trans_4-like_N"/>
</dbReference>
<dbReference type="GO" id="GO:0016757">
    <property type="term" value="F:glycosyltransferase activity"/>
    <property type="evidence" value="ECO:0007669"/>
    <property type="project" value="InterPro"/>
</dbReference>
<dbReference type="AlphaFoldDB" id="A0A7W6F0M5"/>
<sequence length="501" mass="56355">MRILVCTNAYPPRFMGGAELVAHEQAKSLVTLGHEVLVFAGGIVGRGPRHSRTDEFYDGLPVVRIETTEEDYSPAYINFLHPAIEDHFRNVLKSFRPDVVHFHNIIGLSVRLPILAKRAGIRTVCTLHDFWGFCQQNTGVRRDGEACDASLPCASCVPRIHDGRGLHVPLRLRRDMVRFCFEHLDHLIAPSRYVAARYAAAELVGDDVHIIPNGVQKLDSQQSDKPSKSRTRIAYIGYFGQHKGVATLLSAMAQVVTDFDIELLLAGEGPEQDNYRKQAEALGILGRVRFLGKVPHEDIASVYSEADIVCLPSVWDENQPVCLMEAMSAGRPVIASRKGGIPEIVEHGRNGFLFKAGDAQELATYLSVLCGDKKLRVEMGNRGRDQVMRQTYEDQARFNLDVYGAPPRTWRIDPRVVVFGSLRFKPSSRDAGMFADQRHRRKIFLPFAWRAESVFCADYAWLILPRWAGLLTSLPFLKSPILLRLHGFRRGRQLRHKGKAL</sequence>
<feature type="domain" description="Glycosyl transferase family 1" evidence="1">
    <location>
        <begin position="225"/>
        <end position="385"/>
    </location>
</feature>
<reference evidence="3 4" key="1">
    <citation type="submission" date="2020-08" db="EMBL/GenBank/DDBJ databases">
        <title>Genomic Encyclopedia of Type Strains, Phase IV (KMG-IV): sequencing the most valuable type-strain genomes for metagenomic binning, comparative biology and taxonomic classification.</title>
        <authorList>
            <person name="Goeker M."/>
        </authorList>
    </citation>
    <scope>NUCLEOTIDE SEQUENCE [LARGE SCALE GENOMIC DNA]</scope>
    <source>
        <strain evidence="3 4">DSM 14878</strain>
    </source>
</reference>
<organism evidence="3 4">
    <name type="scientific">Brevundimonas mediterranea</name>
    <dbReference type="NCBI Taxonomy" id="74329"/>
    <lineage>
        <taxon>Bacteria</taxon>
        <taxon>Pseudomonadati</taxon>
        <taxon>Pseudomonadota</taxon>
        <taxon>Alphaproteobacteria</taxon>
        <taxon>Caulobacterales</taxon>
        <taxon>Caulobacteraceae</taxon>
        <taxon>Brevundimonas</taxon>
    </lineage>
</organism>
<feature type="domain" description="Glycosyltransferase subfamily 4-like N-terminal" evidence="2">
    <location>
        <begin position="15"/>
        <end position="215"/>
    </location>
</feature>
<dbReference type="PANTHER" id="PTHR45947:SF3">
    <property type="entry name" value="SULFOQUINOVOSYL TRANSFERASE SQD2"/>
    <property type="match status" value="1"/>
</dbReference>
<accession>A0A7W6F0M5</accession>
<evidence type="ECO:0000259" key="2">
    <source>
        <dbReference type="Pfam" id="PF13439"/>
    </source>
</evidence>
<dbReference type="SUPFAM" id="SSF53756">
    <property type="entry name" value="UDP-Glycosyltransferase/glycogen phosphorylase"/>
    <property type="match status" value="1"/>
</dbReference>
<gene>
    <name evidence="3" type="ORF">GGR11_002506</name>
</gene>
<comment type="caution">
    <text evidence="3">The sequence shown here is derived from an EMBL/GenBank/DDBJ whole genome shotgun (WGS) entry which is preliminary data.</text>
</comment>
<name>A0A7W6F0M5_9CAUL</name>
<evidence type="ECO:0000313" key="3">
    <source>
        <dbReference type="EMBL" id="MBB3872953.1"/>
    </source>
</evidence>
<dbReference type="EMBL" id="JACIDA010000002">
    <property type="protein sequence ID" value="MBB3872953.1"/>
    <property type="molecule type" value="Genomic_DNA"/>
</dbReference>
<dbReference type="Gene3D" id="3.40.50.2000">
    <property type="entry name" value="Glycogen Phosphorylase B"/>
    <property type="match status" value="2"/>
</dbReference>
<dbReference type="CDD" id="cd03823">
    <property type="entry name" value="GT4_ExpE7-like"/>
    <property type="match status" value="1"/>
</dbReference>
<dbReference type="InterPro" id="IPR001296">
    <property type="entry name" value="Glyco_trans_1"/>
</dbReference>
<evidence type="ECO:0000313" key="4">
    <source>
        <dbReference type="Proteomes" id="UP000532936"/>
    </source>
</evidence>
<dbReference type="RefSeq" id="WP_183197437.1">
    <property type="nucleotide sequence ID" value="NZ_JACIDA010000002.1"/>
</dbReference>
<keyword evidence="3" id="KW-0808">Transferase</keyword>
<dbReference type="PANTHER" id="PTHR45947">
    <property type="entry name" value="SULFOQUINOVOSYL TRANSFERASE SQD2"/>
    <property type="match status" value="1"/>
</dbReference>
<dbReference type="Proteomes" id="UP000532936">
    <property type="component" value="Unassembled WGS sequence"/>
</dbReference>
<evidence type="ECO:0000259" key="1">
    <source>
        <dbReference type="Pfam" id="PF00534"/>
    </source>
</evidence>
<protein>
    <submittedName>
        <fullName evidence="3">Glycosyltransferase involved in cell wall biosynthesis</fullName>
    </submittedName>
</protein>
<dbReference type="Pfam" id="PF00534">
    <property type="entry name" value="Glycos_transf_1"/>
    <property type="match status" value="1"/>
</dbReference>
<dbReference type="InterPro" id="IPR050194">
    <property type="entry name" value="Glycosyltransferase_grp1"/>
</dbReference>
<proteinExistence type="predicted"/>
<dbReference type="Pfam" id="PF13439">
    <property type="entry name" value="Glyco_transf_4"/>
    <property type="match status" value="1"/>
</dbReference>